<organism evidence="2">
    <name type="scientific">Salmonella diarizonae</name>
    <dbReference type="NCBI Taxonomy" id="59204"/>
    <lineage>
        <taxon>Bacteria</taxon>
        <taxon>Pseudomonadati</taxon>
        <taxon>Pseudomonadota</taxon>
        <taxon>Gammaproteobacteria</taxon>
        <taxon>Enterobacterales</taxon>
        <taxon>Enterobacteriaceae</taxon>
        <taxon>Salmonella</taxon>
    </lineage>
</organism>
<dbReference type="Proteomes" id="UP000885362">
    <property type="component" value="Unassembled WGS sequence"/>
</dbReference>
<keyword evidence="1" id="KW-0472">Membrane</keyword>
<evidence type="ECO:0000256" key="1">
    <source>
        <dbReference type="SAM" id="Phobius"/>
    </source>
</evidence>
<sequence length="74" mass="7866">MIREVYFPDQTACAISCGLNALIACHMGVMSGLNALPKPPKVKGGTPSALRATTPFKTAVFALFFSLFVPHKAN</sequence>
<keyword evidence="1" id="KW-0812">Transmembrane</keyword>
<dbReference type="PROSITE" id="PS51257">
    <property type="entry name" value="PROKAR_LIPOPROTEIN"/>
    <property type="match status" value="1"/>
</dbReference>
<comment type="caution">
    <text evidence="2">The sequence shown here is derived from an EMBL/GenBank/DDBJ whole genome shotgun (WGS) entry which is preliminary data.</text>
</comment>
<reference evidence="2" key="1">
    <citation type="submission" date="2018-08" db="EMBL/GenBank/DDBJ databases">
        <authorList>
            <consortium name="GenomeTrakr network: Whole genome sequencing for foodborne pathogen traceback"/>
        </authorList>
    </citation>
    <scope>NUCLEOTIDE SEQUENCE [LARGE SCALE GENOMIC DNA]</scope>
    <source>
        <strain evidence="2">FMA0132</strain>
    </source>
</reference>
<name>A0A6C8Y4F1_SALDZ</name>
<protein>
    <submittedName>
        <fullName evidence="2">Uncharacterized protein</fullName>
    </submittedName>
</protein>
<keyword evidence="1" id="KW-1133">Transmembrane helix</keyword>
<dbReference type="AlphaFoldDB" id="A0A6C8Y4F1"/>
<feature type="transmembrane region" description="Helical" evidence="1">
    <location>
        <begin position="12"/>
        <end position="29"/>
    </location>
</feature>
<evidence type="ECO:0000313" key="2">
    <source>
        <dbReference type="EMBL" id="MIE72716.1"/>
    </source>
</evidence>
<proteinExistence type="predicted"/>
<gene>
    <name evidence="2" type="ORF">EL06_25855</name>
</gene>
<feature type="transmembrane region" description="Helical" evidence="1">
    <location>
        <begin position="49"/>
        <end position="69"/>
    </location>
</feature>
<dbReference type="EMBL" id="RSHK01000042">
    <property type="protein sequence ID" value="MIE72716.1"/>
    <property type="molecule type" value="Genomic_DNA"/>
</dbReference>
<accession>A0A6C8Y4F1</accession>